<feature type="transmembrane region" description="Helical" evidence="1">
    <location>
        <begin position="251"/>
        <end position="268"/>
    </location>
</feature>
<feature type="transmembrane region" description="Helical" evidence="1">
    <location>
        <begin position="89"/>
        <end position="107"/>
    </location>
</feature>
<feature type="transmembrane region" description="Helical" evidence="1">
    <location>
        <begin position="59"/>
        <end position="77"/>
    </location>
</feature>
<dbReference type="OrthoDB" id="9770040at2"/>
<evidence type="ECO:0000256" key="1">
    <source>
        <dbReference type="SAM" id="Phobius"/>
    </source>
</evidence>
<keyword evidence="3" id="KW-1185">Reference proteome</keyword>
<keyword evidence="1" id="KW-1133">Transmembrane helix</keyword>
<proteinExistence type="predicted"/>
<dbReference type="Pfam" id="PF05940">
    <property type="entry name" value="NnrS"/>
    <property type="match status" value="1"/>
</dbReference>
<comment type="caution">
    <text evidence="2">The sequence shown here is derived from an EMBL/GenBank/DDBJ whole genome shotgun (WGS) entry which is preliminary data.</text>
</comment>
<reference evidence="2 3" key="1">
    <citation type="submission" date="2019-03" db="EMBL/GenBank/DDBJ databases">
        <title>Genomic Encyclopedia of Type Strains, Phase IV (KMG-IV): sequencing the most valuable type-strain genomes for metagenomic binning, comparative biology and taxonomic classification.</title>
        <authorList>
            <person name="Goeker M."/>
        </authorList>
    </citation>
    <scope>NUCLEOTIDE SEQUENCE [LARGE SCALE GENOMIC DNA]</scope>
    <source>
        <strain evidence="2 3">DSM 100048</strain>
    </source>
</reference>
<organism evidence="2 3">
    <name type="scientific">Paracandidimonas soli</name>
    <dbReference type="NCBI Taxonomy" id="1917182"/>
    <lineage>
        <taxon>Bacteria</taxon>
        <taxon>Pseudomonadati</taxon>
        <taxon>Pseudomonadota</taxon>
        <taxon>Betaproteobacteria</taxon>
        <taxon>Burkholderiales</taxon>
        <taxon>Alcaligenaceae</taxon>
        <taxon>Paracandidimonas</taxon>
    </lineage>
</organism>
<feature type="transmembrane region" description="Helical" evidence="1">
    <location>
        <begin position="16"/>
        <end position="39"/>
    </location>
</feature>
<keyword evidence="1" id="KW-0812">Transmembrane</keyword>
<feature type="transmembrane region" description="Helical" evidence="1">
    <location>
        <begin position="113"/>
        <end position="135"/>
    </location>
</feature>
<evidence type="ECO:0000313" key="3">
    <source>
        <dbReference type="Proteomes" id="UP000294692"/>
    </source>
</evidence>
<gene>
    <name evidence="2" type="ORF">EV686_109130</name>
</gene>
<dbReference type="Proteomes" id="UP000294692">
    <property type="component" value="Unassembled WGS sequence"/>
</dbReference>
<feature type="transmembrane region" description="Helical" evidence="1">
    <location>
        <begin position="375"/>
        <end position="392"/>
    </location>
</feature>
<dbReference type="RefSeq" id="WP_132477860.1">
    <property type="nucleotide sequence ID" value="NZ_JBHRVM010000001.1"/>
</dbReference>
<feature type="transmembrane region" description="Helical" evidence="1">
    <location>
        <begin position="228"/>
        <end position="245"/>
    </location>
</feature>
<name>A0A4R3UTY6_9BURK</name>
<evidence type="ECO:0000313" key="2">
    <source>
        <dbReference type="EMBL" id="TCU94572.1"/>
    </source>
</evidence>
<feature type="transmembrane region" description="Helical" evidence="1">
    <location>
        <begin position="147"/>
        <end position="169"/>
    </location>
</feature>
<dbReference type="EMBL" id="SMBX01000009">
    <property type="protein sequence ID" value="TCU94572.1"/>
    <property type="molecule type" value="Genomic_DNA"/>
</dbReference>
<feature type="transmembrane region" description="Helical" evidence="1">
    <location>
        <begin position="175"/>
        <end position="193"/>
    </location>
</feature>
<feature type="transmembrane region" description="Helical" evidence="1">
    <location>
        <begin position="344"/>
        <end position="363"/>
    </location>
</feature>
<feature type="transmembrane region" description="Helical" evidence="1">
    <location>
        <begin position="280"/>
        <end position="301"/>
    </location>
</feature>
<feature type="transmembrane region" description="Helical" evidence="1">
    <location>
        <begin position="313"/>
        <end position="332"/>
    </location>
</feature>
<dbReference type="AlphaFoldDB" id="A0A4R3UTY6"/>
<protein>
    <submittedName>
        <fullName evidence="2">Uncharacterized protein involved in response to NO</fullName>
    </submittedName>
</protein>
<dbReference type="InterPro" id="IPR010266">
    <property type="entry name" value="NnrS"/>
</dbReference>
<sequence length="423" mass="45953">MKLWDHPLFQCGFRPFFVLVAVSACVFLPLWLLVYLGAASGLAGMEPPGGWLLWHAHELIYGFGMAAVAGFLLTAVPEFTASPAVARRHVFALALLWMAARLAYPAAGWLPAGVGIALAALCNLALFAALLRQLIPPVWRDPDRKHVSFAWFSGALMLLQAAFFLSLWLGLDAMAWLRAAVGIMMVLIVLAGSRVSMSVVNRQVEAARPGAPELDEEVGYLARPPRRYLAIFMISLCSLVELVHGQDSVTGWVALAASAAMLNLLNDWHIGKPLFTRWALMLYASYWLVALGYAAMGLSWLGLAGVLPSAGRHLLMAGAMAVSIFTIMNIAGRIHAGRWLDYRPWVPVAASLLVLAALVRLLAGAHGLLHLMPQLLWLSGGLWTGAFLIYLLHAWPVLARSRPDGLEGCQEPVVEGEEPRKGC</sequence>
<dbReference type="PROSITE" id="PS51257">
    <property type="entry name" value="PROKAR_LIPOPROTEIN"/>
    <property type="match status" value="1"/>
</dbReference>
<accession>A0A4R3UTY6</accession>
<keyword evidence="1" id="KW-0472">Membrane</keyword>